<organism evidence="5 6">
    <name type="scientific">Exilibacterium tricleocarpae</name>
    <dbReference type="NCBI Taxonomy" id="2591008"/>
    <lineage>
        <taxon>Bacteria</taxon>
        <taxon>Pseudomonadati</taxon>
        <taxon>Pseudomonadota</taxon>
        <taxon>Gammaproteobacteria</taxon>
        <taxon>Cellvibrionales</taxon>
        <taxon>Cellvibrionaceae</taxon>
        <taxon>Exilibacterium</taxon>
    </lineage>
</organism>
<evidence type="ECO:0000256" key="1">
    <source>
        <dbReference type="ARBA" id="ARBA00023015"/>
    </source>
</evidence>
<keyword evidence="2" id="KW-0238">DNA-binding</keyword>
<dbReference type="Gene3D" id="1.10.10.10">
    <property type="entry name" value="Winged helix-like DNA-binding domain superfamily/Winged helix DNA-binding domain"/>
    <property type="match status" value="1"/>
</dbReference>
<evidence type="ECO:0000256" key="2">
    <source>
        <dbReference type="ARBA" id="ARBA00023125"/>
    </source>
</evidence>
<protein>
    <recommendedName>
        <fullName evidence="4">HTH luxR-type domain-containing protein</fullName>
    </recommendedName>
</protein>
<gene>
    <name evidence="5" type="ORF">FKG94_10360</name>
</gene>
<keyword evidence="1" id="KW-0805">Transcription regulation</keyword>
<evidence type="ECO:0000313" key="6">
    <source>
        <dbReference type="Proteomes" id="UP000319732"/>
    </source>
</evidence>
<dbReference type="SUPFAM" id="SSF75516">
    <property type="entry name" value="Pheromone-binding domain of LuxR-like quorum-sensing transcription factors"/>
    <property type="match status" value="1"/>
</dbReference>
<dbReference type="OrthoDB" id="5746767at2"/>
<evidence type="ECO:0000313" key="5">
    <source>
        <dbReference type="EMBL" id="TQV80064.1"/>
    </source>
</evidence>
<dbReference type="Gene3D" id="3.30.450.80">
    <property type="entry name" value="Transcription factor LuxR-like, autoinducer-binding domain"/>
    <property type="match status" value="1"/>
</dbReference>
<evidence type="ECO:0000259" key="4">
    <source>
        <dbReference type="PROSITE" id="PS50043"/>
    </source>
</evidence>
<keyword evidence="3" id="KW-0804">Transcription</keyword>
<dbReference type="GO" id="GO:0006355">
    <property type="term" value="P:regulation of DNA-templated transcription"/>
    <property type="evidence" value="ECO:0007669"/>
    <property type="project" value="InterPro"/>
</dbReference>
<feature type="domain" description="HTH luxR-type" evidence="4">
    <location>
        <begin position="222"/>
        <end position="288"/>
    </location>
</feature>
<dbReference type="InterPro" id="IPR000792">
    <property type="entry name" value="Tscrpt_reg_LuxR_C"/>
</dbReference>
<accession>A0A545TS65</accession>
<dbReference type="GO" id="GO:0003677">
    <property type="term" value="F:DNA binding"/>
    <property type="evidence" value="ECO:0007669"/>
    <property type="project" value="UniProtKB-KW"/>
</dbReference>
<proteinExistence type="predicted"/>
<dbReference type="SMART" id="SM00421">
    <property type="entry name" value="HTH_LUXR"/>
    <property type="match status" value="1"/>
</dbReference>
<dbReference type="SUPFAM" id="SSF46894">
    <property type="entry name" value="C-terminal effector domain of the bipartite response regulators"/>
    <property type="match status" value="1"/>
</dbReference>
<dbReference type="InterPro" id="IPR016032">
    <property type="entry name" value="Sig_transdc_resp-reg_C-effctor"/>
</dbReference>
<sequence>MSIQFTSRQKSPWQELTLSKQEKTGANVEATDTYSPQQYLPQLHQTKDMEELHLSIQKILNKMNFSDYSFMRIDSAGYHIPLTTFPAALTEKYAANNYFSKDFLVHYVAGNERPIFMSELYSVAYDTPYDVDLFRANQKIYELNQTFGYLDSYCVPLDSCRENSKAVLIVSQRNSGAKNYEPAAPIEFRARAAVHKPTLRVLCEFIDSAVARHSPQDEQYSQETEATKLTKKQLLVLSTLANNDFTMKQVAEELCVSPITVNQHVAAAKKALNAKTTIGAIKKAIKLGLIKYS</sequence>
<dbReference type="InterPro" id="IPR005143">
    <property type="entry name" value="TF_LuxR_autoind-bd_dom"/>
</dbReference>
<evidence type="ECO:0000256" key="3">
    <source>
        <dbReference type="ARBA" id="ARBA00023163"/>
    </source>
</evidence>
<dbReference type="InterPro" id="IPR036693">
    <property type="entry name" value="TF_LuxR_autoind-bd_dom_sf"/>
</dbReference>
<dbReference type="InterPro" id="IPR036388">
    <property type="entry name" value="WH-like_DNA-bd_sf"/>
</dbReference>
<keyword evidence="6" id="KW-1185">Reference proteome</keyword>
<dbReference type="EMBL" id="VHSG01000010">
    <property type="protein sequence ID" value="TQV80064.1"/>
    <property type="molecule type" value="Genomic_DNA"/>
</dbReference>
<dbReference type="Proteomes" id="UP000319732">
    <property type="component" value="Unassembled WGS sequence"/>
</dbReference>
<reference evidence="5 6" key="1">
    <citation type="submission" date="2019-06" db="EMBL/GenBank/DDBJ databases">
        <title>Whole genome sequence for Cellvibrionaceae sp. R142.</title>
        <authorList>
            <person name="Wang G."/>
        </authorList>
    </citation>
    <scope>NUCLEOTIDE SEQUENCE [LARGE SCALE GENOMIC DNA]</scope>
    <source>
        <strain evidence="5 6">R142</strain>
    </source>
</reference>
<dbReference type="PROSITE" id="PS50043">
    <property type="entry name" value="HTH_LUXR_2"/>
    <property type="match status" value="1"/>
</dbReference>
<dbReference type="RefSeq" id="WP_142904163.1">
    <property type="nucleotide sequence ID" value="NZ_ML660092.1"/>
</dbReference>
<dbReference type="AlphaFoldDB" id="A0A545TS65"/>
<dbReference type="Pfam" id="PF03472">
    <property type="entry name" value="Autoind_bind"/>
    <property type="match status" value="1"/>
</dbReference>
<dbReference type="Pfam" id="PF00196">
    <property type="entry name" value="GerE"/>
    <property type="match status" value="1"/>
</dbReference>
<comment type="caution">
    <text evidence="5">The sequence shown here is derived from an EMBL/GenBank/DDBJ whole genome shotgun (WGS) entry which is preliminary data.</text>
</comment>
<name>A0A545TS65_9GAMM</name>